<gene>
    <name evidence="1" type="ORF">EBAPG3_004660</name>
</gene>
<dbReference type="Proteomes" id="UP000012179">
    <property type="component" value="Chromosome"/>
</dbReference>
<sequence length="276" mass="29958">MWRNRLVLAIYPDHVAWLQAAGGLHSRVTAKDTVSCAVDKAPSWQGALSMLPEILRTMRTGGMRVTAVLSNRLLRYAIVPNPDSARSREELGVLARHAFERAHGDAVADWDIRLSDAAPGRPALASAVDRELVVTLRDTVTAAGAQLISIQPYLMAAFNHLGRIPQAQDGVFVLAEPERLSLLAWKQAGWCGVQQVYATDDWPASLYGILDRLTITAGLHDHHFFQLCAPELVDGESVDLVPAANGWTVEMAAPAWPSGLTPIQDRVFAGAMLALS</sequence>
<dbReference type="KEGG" id="nlc:EBAPG3_004660"/>
<dbReference type="AlphaFoldDB" id="A0A1W6SMV4"/>
<reference evidence="1 2" key="1">
    <citation type="journal article" date="2015" name="Int. J. Syst. Evol. Microbiol.">
        <title>Nitrosospira lacus sp. nov., a psychrotolerant, ammonia-oxidizing bacterium from sandy lake sediment.</title>
        <authorList>
            <person name="Urakawa H."/>
            <person name="Garcia J.C."/>
            <person name="Nielsen J.L."/>
            <person name="Le V.Q."/>
            <person name="Kozlowski J.A."/>
            <person name="Stein L.Y."/>
            <person name="Lim C.K."/>
            <person name="Pommerening-Roser A."/>
            <person name="Martens-Habbena W."/>
            <person name="Stahl D.A."/>
            <person name="Klotz M.G."/>
        </authorList>
    </citation>
    <scope>NUCLEOTIDE SEQUENCE [LARGE SCALE GENOMIC DNA]</scope>
    <source>
        <strain evidence="1 2">APG3</strain>
    </source>
</reference>
<dbReference type="EMBL" id="CP021106">
    <property type="protein sequence ID" value="ARO87115.1"/>
    <property type="molecule type" value="Genomic_DNA"/>
</dbReference>
<evidence type="ECO:0000313" key="1">
    <source>
        <dbReference type="EMBL" id="ARO87115.1"/>
    </source>
</evidence>
<protein>
    <submittedName>
        <fullName evidence="1">Uncharacterized protein</fullName>
    </submittedName>
</protein>
<organism evidence="1 2">
    <name type="scientific">Nitrosospira lacus</name>
    <dbReference type="NCBI Taxonomy" id="1288494"/>
    <lineage>
        <taxon>Bacteria</taxon>
        <taxon>Pseudomonadati</taxon>
        <taxon>Pseudomonadota</taxon>
        <taxon>Betaproteobacteria</taxon>
        <taxon>Nitrosomonadales</taxon>
        <taxon>Nitrosomonadaceae</taxon>
        <taxon>Nitrosospira</taxon>
    </lineage>
</organism>
<name>A0A1W6SMV4_9PROT</name>
<evidence type="ECO:0000313" key="2">
    <source>
        <dbReference type="Proteomes" id="UP000012179"/>
    </source>
</evidence>
<keyword evidence="2" id="KW-1185">Reference proteome</keyword>
<accession>A0A1W6SMV4</accession>
<proteinExistence type="predicted"/>
<dbReference type="eggNOG" id="ENOG5031HF3">
    <property type="taxonomic scope" value="Bacteria"/>
</dbReference>